<name>A0ABT5BNI9_9BACT</name>
<reference evidence="7 8" key="1">
    <citation type="submission" date="2022-11" db="EMBL/GenBank/DDBJ databases">
        <title>Minimal conservation of predation-associated metabolite biosynthetic gene clusters underscores biosynthetic potential of Myxococcota including descriptions for ten novel species: Archangium lansinium sp. nov., Myxococcus landrumus sp. nov., Nannocystis bai.</title>
        <authorList>
            <person name="Ahearne A."/>
            <person name="Stevens C."/>
            <person name="Dowd S."/>
        </authorList>
    </citation>
    <scope>NUCLEOTIDE SEQUENCE [LARGE SCALE GENOMIC DNA]</scope>
    <source>
        <strain evidence="7 8">NCELM</strain>
    </source>
</reference>
<dbReference type="InterPro" id="IPR000792">
    <property type="entry name" value="Tscrpt_reg_LuxR_C"/>
</dbReference>
<dbReference type="PANTHER" id="PTHR44688:SF16">
    <property type="entry name" value="DNA-BINDING TRANSCRIPTIONAL ACTIVATOR DEVR_DOSR"/>
    <property type="match status" value="1"/>
</dbReference>
<evidence type="ECO:0000259" key="5">
    <source>
        <dbReference type="PROSITE" id="PS50043"/>
    </source>
</evidence>
<feature type="modified residue" description="4-aspartylphosphate" evidence="4">
    <location>
        <position position="56"/>
    </location>
</feature>
<dbReference type="CDD" id="cd17537">
    <property type="entry name" value="REC_FixJ"/>
    <property type="match status" value="1"/>
</dbReference>
<dbReference type="SMART" id="SM00421">
    <property type="entry name" value="HTH_LUXR"/>
    <property type="match status" value="1"/>
</dbReference>
<evidence type="ECO:0000256" key="3">
    <source>
        <dbReference type="ARBA" id="ARBA00023163"/>
    </source>
</evidence>
<evidence type="ECO:0000259" key="6">
    <source>
        <dbReference type="PROSITE" id="PS50110"/>
    </source>
</evidence>
<dbReference type="PROSITE" id="PS50043">
    <property type="entry name" value="HTH_LUXR_2"/>
    <property type="match status" value="1"/>
</dbReference>
<dbReference type="InterPro" id="IPR036388">
    <property type="entry name" value="WH-like_DNA-bd_sf"/>
</dbReference>
<keyword evidence="2" id="KW-0238">DNA-binding</keyword>
<dbReference type="SUPFAM" id="SSF52172">
    <property type="entry name" value="CheY-like"/>
    <property type="match status" value="1"/>
</dbReference>
<keyword evidence="8" id="KW-1185">Reference proteome</keyword>
<keyword evidence="3" id="KW-0804">Transcription</keyword>
<evidence type="ECO:0000313" key="7">
    <source>
        <dbReference type="EMBL" id="MDC0675737.1"/>
    </source>
</evidence>
<dbReference type="PRINTS" id="PR00038">
    <property type="entry name" value="HTHLUXR"/>
</dbReference>
<dbReference type="PROSITE" id="PS50110">
    <property type="entry name" value="RESPONSE_REGULATORY"/>
    <property type="match status" value="1"/>
</dbReference>
<dbReference type="Pfam" id="PF00196">
    <property type="entry name" value="GerE"/>
    <property type="match status" value="1"/>
</dbReference>
<dbReference type="Pfam" id="PF00072">
    <property type="entry name" value="Response_reg"/>
    <property type="match status" value="1"/>
</dbReference>
<dbReference type="CDD" id="cd06170">
    <property type="entry name" value="LuxR_C_like"/>
    <property type="match status" value="1"/>
</dbReference>
<feature type="domain" description="HTH luxR-type" evidence="5">
    <location>
        <begin position="137"/>
        <end position="202"/>
    </location>
</feature>
<proteinExistence type="predicted"/>
<organism evidence="7 8">
    <name type="scientific">Nannocystis radixulma</name>
    <dbReference type="NCBI Taxonomy" id="2995305"/>
    <lineage>
        <taxon>Bacteria</taxon>
        <taxon>Pseudomonadati</taxon>
        <taxon>Myxococcota</taxon>
        <taxon>Polyangia</taxon>
        <taxon>Nannocystales</taxon>
        <taxon>Nannocystaceae</taxon>
        <taxon>Nannocystis</taxon>
    </lineage>
</organism>
<dbReference type="PANTHER" id="PTHR44688">
    <property type="entry name" value="DNA-BINDING TRANSCRIPTIONAL ACTIVATOR DEVR_DOSR"/>
    <property type="match status" value="1"/>
</dbReference>
<feature type="domain" description="Response regulatory" evidence="6">
    <location>
        <begin position="7"/>
        <end position="121"/>
    </location>
</feature>
<dbReference type="SMART" id="SM00448">
    <property type="entry name" value="REC"/>
    <property type="match status" value="1"/>
</dbReference>
<evidence type="ECO:0000256" key="4">
    <source>
        <dbReference type="PROSITE-ProRule" id="PRU00169"/>
    </source>
</evidence>
<dbReference type="InterPro" id="IPR001789">
    <property type="entry name" value="Sig_transdc_resp-reg_receiver"/>
</dbReference>
<dbReference type="InterPro" id="IPR011006">
    <property type="entry name" value="CheY-like_superfamily"/>
</dbReference>
<protein>
    <submittedName>
        <fullName evidence="7">Response regulator</fullName>
    </submittedName>
</protein>
<gene>
    <name evidence="7" type="ORF">POL58_48865</name>
</gene>
<comment type="caution">
    <text evidence="7">The sequence shown here is derived from an EMBL/GenBank/DDBJ whole genome shotgun (WGS) entry which is preliminary data.</text>
</comment>
<dbReference type="Gene3D" id="3.40.50.2300">
    <property type="match status" value="1"/>
</dbReference>
<dbReference type="Gene3D" id="1.10.10.10">
    <property type="entry name" value="Winged helix-like DNA-binding domain superfamily/Winged helix DNA-binding domain"/>
    <property type="match status" value="1"/>
</dbReference>
<dbReference type="Proteomes" id="UP001217838">
    <property type="component" value="Unassembled WGS sequence"/>
</dbReference>
<accession>A0ABT5BNI9</accession>
<keyword evidence="4" id="KW-0597">Phosphoprotein</keyword>
<keyword evidence="1" id="KW-0805">Transcription regulation</keyword>
<evidence type="ECO:0000256" key="1">
    <source>
        <dbReference type="ARBA" id="ARBA00023015"/>
    </source>
</evidence>
<evidence type="ECO:0000313" key="8">
    <source>
        <dbReference type="Proteomes" id="UP001217838"/>
    </source>
</evidence>
<dbReference type="RefSeq" id="WP_272011207.1">
    <property type="nucleotide sequence ID" value="NZ_JAQNDN010000028.1"/>
</dbReference>
<sequence>MLQSERTVFVVDDDASVLRSLERLLRAAEYTVEAYASPRAFLEQANMERPGCGVVDLRMPDLGGLDLQEELTRRGLAIPLVFLTGHGDVPSSVRAMKAGAVDFLSKPCDDADLLAAVERALARDAEARAARAEAAAIQARFAVLTPRERQVCSLVAQGLLNKQIAAELGTAEKTVKIHRGRLMEKLGVESVAALVRFVDRLHVSPDRTR</sequence>
<dbReference type="EMBL" id="JAQNDN010000028">
    <property type="protein sequence ID" value="MDC0675737.1"/>
    <property type="molecule type" value="Genomic_DNA"/>
</dbReference>
<evidence type="ECO:0000256" key="2">
    <source>
        <dbReference type="ARBA" id="ARBA00023125"/>
    </source>
</evidence>